<dbReference type="PANTHER" id="PTHR43531">
    <property type="entry name" value="PROTEIN ICFG"/>
    <property type="match status" value="1"/>
</dbReference>
<dbReference type="AlphaFoldDB" id="A0A368U443"/>
<dbReference type="OrthoDB" id="2489132at2"/>
<keyword evidence="13" id="KW-1185">Reference proteome</keyword>
<protein>
    <submittedName>
        <fullName evidence="12">Methyl-accepting chemotaxis protein</fullName>
    </submittedName>
</protein>
<evidence type="ECO:0000256" key="5">
    <source>
        <dbReference type="PROSITE-ProRule" id="PRU00284"/>
    </source>
</evidence>
<proteinExistence type="inferred from homology"/>
<keyword evidence="7" id="KW-0472">Membrane</keyword>
<comment type="subcellular location">
    <subcellularLocation>
        <location evidence="1">Membrane</location>
    </subcellularLocation>
</comment>
<reference evidence="12 13" key="1">
    <citation type="submission" date="2018-07" db="EMBL/GenBank/DDBJ databases">
        <title>Halomonas montanilacus sp. nov., isolated from Lake Pengyan on Tibetan Plateau.</title>
        <authorList>
            <person name="Lu H."/>
            <person name="Xing P."/>
            <person name="Wu Q."/>
        </authorList>
    </citation>
    <scope>NUCLEOTIDE SEQUENCE [LARGE SCALE GENOMIC DNA]</scope>
    <source>
        <strain evidence="12 13">PYC7W</strain>
    </source>
</reference>
<keyword evidence="2" id="KW-0488">Methylation</keyword>
<evidence type="ECO:0000259" key="11">
    <source>
        <dbReference type="PROSITE" id="PS50906"/>
    </source>
</evidence>
<name>A0A368U443_9GAMM</name>
<feature type="domain" description="Methyl-accepting transducer" evidence="9">
    <location>
        <begin position="382"/>
        <end position="611"/>
    </location>
</feature>
<organism evidence="12 13">
    <name type="scientific">Billgrantia montanilacus</name>
    <dbReference type="NCBI Taxonomy" id="2282305"/>
    <lineage>
        <taxon>Bacteria</taxon>
        <taxon>Pseudomonadati</taxon>
        <taxon>Pseudomonadota</taxon>
        <taxon>Gammaproteobacteria</taxon>
        <taxon>Oceanospirillales</taxon>
        <taxon>Halomonadaceae</taxon>
        <taxon>Billgrantia</taxon>
    </lineage>
</organism>
<feature type="chain" id="PRO_5016984198" evidence="8">
    <location>
        <begin position="21"/>
        <end position="656"/>
    </location>
</feature>
<dbReference type="GO" id="GO:0004888">
    <property type="term" value="F:transmembrane signaling receptor activity"/>
    <property type="evidence" value="ECO:0007669"/>
    <property type="project" value="InterPro"/>
</dbReference>
<keyword evidence="7" id="KW-0812">Transmembrane</keyword>
<evidence type="ECO:0000256" key="7">
    <source>
        <dbReference type="SAM" id="Phobius"/>
    </source>
</evidence>
<evidence type="ECO:0000259" key="9">
    <source>
        <dbReference type="PROSITE" id="PS50111"/>
    </source>
</evidence>
<dbReference type="GO" id="GO:0007165">
    <property type="term" value="P:signal transduction"/>
    <property type="evidence" value="ECO:0007669"/>
    <property type="project" value="UniProtKB-KW"/>
</dbReference>
<dbReference type="InterPro" id="IPR010910">
    <property type="entry name" value="Nitrate/nitrite_sensing_bac"/>
</dbReference>
<dbReference type="PROSITE" id="PS50885">
    <property type="entry name" value="HAMP"/>
    <property type="match status" value="1"/>
</dbReference>
<keyword evidence="7" id="KW-1133">Transmembrane helix</keyword>
<dbReference type="PROSITE" id="PS50111">
    <property type="entry name" value="CHEMOTAXIS_TRANSDUC_2"/>
    <property type="match status" value="1"/>
</dbReference>
<dbReference type="CDD" id="cd11386">
    <property type="entry name" value="MCP_signal"/>
    <property type="match status" value="1"/>
</dbReference>
<evidence type="ECO:0000256" key="3">
    <source>
        <dbReference type="ARBA" id="ARBA00023224"/>
    </source>
</evidence>
<dbReference type="Pfam" id="PF00672">
    <property type="entry name" value="HAMP"/>
    <property type="match status" value="1"/>
</dbReference>
<dbReference type="InterPro" id="IPR004090">
    <property type="entry name" value="Chemotax_Me-accpt_rcpt"/>
</dbReference>
<dbReference type="InterPro" id="IPR003660">
    <property type="entry name" value="HAMP_dom"/>
</dbReference>
<evidence type="ECO:0000313" key="12">
    <source>
        <dbReference type="EMBL" id="RCV91306.1"/>
    </source>
</evidence>
<feature type="domain" description="NIT" evidence="11">
    <location>
        <begin position="45"/>
        <end position="295"/>
    </location>
</feature>
<dbReference type="Proteomes" id="UP000252405">
    <property type="component" value="Unassembled WGS sequence"/>
</dbReference>
<evidence type="ECO:0000256" key="6">
    <source>
        <dbReference type="SAM" id="MobiDB-lite"/>
    </source>
</evidence>
<keyword evidence="3 5" id="KW-0807">Transducer</keyword>
<feature type="signal peptide" evidence="8">
    <location>
        <begin position="1"/>
        <end position="20"/>
    </location>
</feature>
<accession>A0A368U443</accession>
<dbReference type="CDD" id="cd06225">
    <property type="entry name" value="HAMP"/>
    <property type="match status" value="1"/>
</dbReference>
<feature type="region of interest" description="Disordered" evidence="6">
    <location>
        <begin position="440"/>
        <end position="459"/>
    </location>
</feature>
<gene>
    <name evidence="12" type="ORF">DU505_03220</name>
</gene>
<feature type="transmembrane region" description="Helical" evidence="7">
    <location>
        <begin position="303"/>
        <end position="325"/>
    </location>
</feature>
<dbReference type="EMBL" id="QPII01000002">
    <property type="protein sequence ID" value="RCV91306.1"/>
    <property type="molecule type" value="Genomic_DNA"/>
</dbReference>
<dbReference type="GO" id="GO:0006935">
    <property type="term" value="P:chemotaxis"/>
    <property type="evidence" value="ECO:0007669"/>
    <property type="project" value="InterPro"/>
</dbReference>
<comment type="similarity">
    <text evidence="4">Belongs to the methyl-accepting chemotaxis (MCP) protein family.</text>
</comment>
<dbReference type="InterPro" id="IPR051310">
    <property type="entry name" value="MCP_chemotaxis"/>
</dbReference>
<dbReference type="Gene3D" id="1.10.287.950">
    <property type="entry name" value="Methyl-accepting chemotaxis protein"/>
    <property type="match status" value="1"/>
</dbReference>
<comment type="caution">
    <text evidence="12">The sequence shown here is derived from an EMBL/GenBank/DDBJ whole genome shotgun (WGS) entry which is preliminary data.</text>
</comment>
<dbReference type="Pfam" id="PF08376">
    <property type="entry name" value="NIT"/>
    <property type="match status" value="1"/>
</dbReference>
<dbReference type="Pfam" id="PF00015">
    <property type="entry name" value="MCPsignal"/>
    <property type="match status" value="1"/>
</dbReference>
<dbReference type="SMART" id="SM00283">
    <property type="entry name" value="MA"/>
    <property type="match status" value="1"/>
</dbReference>
<dbReference type="InterPro" id="IPR004089">
    <property type="entry name" value="MCPsignal_dom"/>
</dbReference>
<evidence type="ECO:0000256" key="1">
    <source>
        <dbReference type="ARBA" id="ARBA00004370"/>
    </source>
</evidence>
<dbReference type="FunFam" id="1.10.287.950:FF:000001">
    <property type="entry name" value="Methyl-accepting chemotaxis sensory transducer"/>
    <property type="match status" value="1"/>
</dbReference>
<dbReference type="GO" id="GO:0005886">
    <property type="term" value="C:plasma membrane"/>
    <property type="evidence" value="ECO:0007669"/>
    <property type="project" value="TreeGrafter"/>
</dbReference>
<dbReference type="PRINTS" id="PR00260">
    <property type="entry name" value="CHEMTRNSDUCR"/>
</dbReference>
<keyword evidence="8" id="KW-0732">Signal</keyword>
<evidence type="ECO:0000256" key="4">
    <source>
        <dbReference type="ARBA" id="ARBA00029447"/>
    </source>
</evidence>
<evidence type="ECO:0000256" key="2">
    <source>
        <dbReference type="ARBA" id="ARBA00022481"/>
    </source>
</evidence>
<feature type="domain" description="HAMP" evidence="10">
    <location>
        <begin position="326"/>
        <end position="377"/>
    </location>
</feature>
<evidence type="ECO:0000259" key="10">
    <source>
        <dbReference type="PROSITE" id="PS50885"/>
    </source>
</evidence>
<dbReference type="InterPro" id="IPR013587">
    <property type="entry name" value="Nitrate/nitrite_sensing"/>
</dbReference>
<sequence length="656" mass="70645">MGWKFFLALLLPLLAMTWFAASGVLERQQVTSDMTDLQEMTRLSQQAGSLIHELQRERGMTAGFLASEGQSFRDALPDQRRTSDNQLDTFQHYLANVDLTALDPALADRIDAVLERMQQTPQLRQRIDQLTVESGEAIGHYTQINSGLITAVGRMALAKKEGSVATRMAAYYNLLQTKELAGIERAVLAGAFGSDSMTPAGYEQLLKLLGRQDAFQEAFTTLSTPEMHQRFQAVSESPAAERLESLRSVAIERGTAGGYGIDAQQWFDWQTDKIDRLKDVEDAVAEDVLATASMLRAEARGDLIGHLVVAAAATGLALLLAATIVRSIVLPLRATLASIQRSSGDLTLRLDAQGNDELAHLYRAFNDSTADSEVLVANIKQGAMSVGVASSQINEGNQDLAQRTEEQSSSLVQTASSMEQMTASVRQTADNARQAQALSREAVSHADQGKGVASEARGAMRQIHEANREVTRIVEAIDSIAFQTNLLALNASVEAARAGEQGRGFAVVAAEVRNLASRSAEEAEQIRRVVGINVARIDEGEKLVNATSETLETIAKGIGQVAGLITEMSTAATEQSAGIEQINQAISQLEEMTQHNATLVEQVAAASHSLDGQAADMTRLIARFKVGERLAVGNVWEGEALPTEAESPGRLAYTAS</sequence>
<dbReference type="PANTHER" id="PTHR43531:SF14">
    <property type="entry name" value="METHYL-ACCEPTING CHEMOTAXIS PROTEIN I-RELATED"/>
    <property type="match status" value="1"/>
</dbReference>
<dbReference type="PROSITE" id="PS50906">
    <property type="entry name" value="NIT"/>
    <property type="match status" value="1"/>
</dbReference>
<evidence type="ECO:0000256" key="8">
    <source>
        <dbReference type="SAM" id="SignalP"/>
    </source>
</evidence>
<evidence type="ECO:0000313" key="13">
    <source>
        <dbReference type="Proteomes" id="UP000252405"/>
    </source>
</evidence>
<dbReference type="SUPFAM" id="SSF58104">
    <property type="entry name" value="Methyl-accepting chemotaxis protein (MCP) signaling domain"/>
    <property type="match status" value="1"/>
</dbReference>